<reference evidence="1 2" key="1">
    <citation type="journal article" date="2023" name="G3 (Bethesda)">
        <title>A haplotype-resolved chromosome-scale genome for Quercus rubra L. provides insights into the genetics of adaptive traits for red oak species.</title>
        <authorList>
            <person name="Kapoor B."/>
            <person name="Jenkins J."/>
            <person name="Schmutz J."/>
            <person name="Zhebentyayeva T."/>
            <person name="Kuelheim C."/>
            <person name="Coggeshall M."/>
            <person name="Heim C."/>
            <person name="Lasky J.R."/>
            <person name="Leites L."/>
            <person name="Islam-Faridi N."/>
            <person name="Romero-Severson J."/>
            <person name="DeLeo V.L."/>
            <person name="Lucas S.M."/>
            <person name="Lazic D."/>
            <person name="Gailing O."/>
            <person name="Carlson J."/>
            <person name="Staton M."/>
        </authorList>
    </citation>
    <scope>NUCLEOTIDE SEQUENCE [LARGE SCALE GENOMIC DNA]</scope>
    <source>
        <strain evidence="1">Pseudo-F2</strain>
    </source>
</reference>
<keyword evidence="2" id="KW-1185">Reference proteome</keyword>
<dbReference type="PANTHER" id="PTHR34222">
    <property type="entry name" value="GAG_PRE-INTEGRS DOMAIN-CONTAINING PROTEIN"/>
    <property type="match status" value="1"/>
</dbReference>
<comment type="caution">
    <text evidence="1">The sequence shown here is derived from an EMBL/GenBank/DDBJ whole genome shotgun (WGS) entry which is preliminary data.</text>
</comment>
<dbReference type="PANTHER" id="PTHR34222:SF99">
    <property type="entry name" value="PROTEIN, PUTATIVE-RELATED"/>
    <property type="match status" value="1"/>
</dbReference>
<organism evidence="1 2">
    <name type="scientific">Quercus rubra</name>
    <name type="common">Northern red oak</name>
    <name type="synonym">Quercus borealis</name>
    <dbReference type="NCBI Taxonomy" id="3512"/>
    <lineage>
        <taxon>Eukaryota</taxon>
        <taxon>Viridiplantae</taxon>
        <taxon>Streptophyta</taxon>
        <taxon>Embryophyta</taxon>
        <taxon>Tracheophyta</taxon>
        <taxon>Spermatophyta</taxon>
        <taxon>Magnoliopsida</taxon>
        <taxon>eudicotyledons</taxon>
        <taxon>Gunneridae</taxon>
        <taxon>Pentapetalae</taxon>
        <taxon>rosids</taxon>
        <taxon>fabids</taxon>
        <taxon>Fagales</taxon>
        <taxon>Fagaceae</taxon>
        <taxon>Quercus</taxon>
    </lineage>
</organism>
<sequence>MRILTEKFEKDCVMKFLMGLNENYAAIRTQVLMAEPMPDLNKVYSMVLHEEMQKNISSSSSSEIEVAALYSNVSAKPNSGNRYGNRKERPICSHCGIQGHIIDKCYKLHGYPPGYKPKGKSSSANQVSNFIPNDQLVMSNSGSMSTTSSLEHQAMKCPITQEQCQQLMAFLNSQSLDGSQVGSSHQAANVVATGFHSQAMVQHPLMPNFTRPSSLEDDWSG</sequence>
<evidence type="ECO:0000313" key="2">
    <source>
        <dbReference type="Proteomes" id="UP001324115"/>
    </source>
</evidence>
<gene>
    <name evidence="1" type="ORF">RGQ29_012257</name>
</gene>
<name>A0AAN7J3F6_QUERU</name>
<protein>
    <submittedName>
        <fullName evidence="1">Uncharacterized protein</fullName>
    </submittedName>
</protein>
<accession>A0AAN7J3F6</accession>
<dbReference type="EMBL" id="JAXUIC010000002">
    <property type="protein sequence ID" value="KAK4603668.1"/>
    <property type="molecule type" value="Genomic_DNA"/>
</dbReference>
<dbReference type="AlphaFoldDB" id="A0AAN7J3F6"/>
<dbReference type="Proteomes" id="UP001324115">
    <property type="component" value="Unassembled WGS sequence"/>
</dbReference>
<evidence type="ECO:0000313" key="1">
    <source>
        <dbReference type="EMBL" id="KAK4603668.1"/>
    </source>
</evidence>
<proteinExistence type="predicted"/>